<evidence type="ECO:0000313" key="2">
    <source>
        <dbReference type="Proteomes" id="UP000003250"/>
    </source>
</evidence>
<sequence>MTPGIRTLKCLIQLLFPDFRRVTTDWKSFKKDVKTITELLGLYRGKDVH</sequence>
<name>H0HUM4_9HYPH</name>
<organism evidence="1 2">
    <name type="scientific">Mesorhizobium alhagi CCNWXJ12-2</name>
    <dbReference type="NCBI Taxonomy" id="1107882"/>
    <lineage>
        <taxon>Bacteria</taxon>
        <taxon>Pseudomonadati</taxon>
        <taxon>Pseudomonadota</taxon>
        <taxon>Alphaproteobacteria</taxon>
        <taxon>Hyphomicrobiales</taxon>
        <taxon>Phyllobacteriaceae</taxon>
        <taxon>Allomesorhizobium</taxon>
    </lineage>
</organism>
<accession>H0HUM4</accession>
<proteinExistence type="predicted"/>
<protein>
    <submittedName>
        <fullName evidence="1">Uncharacterized protein</fullName>
    </submittedName>
</protein>
<gene>
    <name evidence="1" type="ORF">MAXJ12_19408</name>
</gene>
<evidence type="ECO:0000313" key="1">
    <source>
        <dbReference type="EMBL" id="EHK55570.1"/>
    </source>
</evidence>
<dbReference type="AlphaFoldDB" id="H0HUM4"/>
<keyword evidence="2" id="KW-1185">Reference proteome</keyword>
<reference evidence="1 2" key="1">
    <citation type="journal article" date="2012" name="J. Bacteriol.">
        <title>Draft Genome Sequence of Mesorhizobium alhagi CCNWXJ12-2T, a Novel Salt-Resistant Species Isolated from the Desert of Northwestern China.</title>
        <authorList>
            <person name="Zhou M."/>
            <person name="Chen W."/>
            <person name="Chen H."/>
            <person name="Wei G."/>
        </authorList>
    </citation>
    <scope>NUCLEOTIDE SEQUENCE [LARGE SCALE GENOMIC DNA]</scope>
    <source>
        <strain evidence="1 2">CCNWXJ12-2</strain>
    </source>
</reference>
<dbReference type="Proteomes" id="UP000003250">
    <property type="component" value="Unassembled WGS sequence"/>
</dbReference>
<dbReference type="EMBL" id="AHAM01000159">
    <property type="protein sequence ID" value="EHK55570.1"/>
    <property type="molecule type" value="Genomic_DNA"/>
</dbReference>